<evidence type="ECO:0000313" key="3">
    <source>
        <dbReference type="Proteomes" id="UP001066276"/>
    </source>
</evidence>
<protein>
    <submittedName>
        <fullName evidence="2">Uncharacterized protein</fullName>
    </submittedName>
</protein>
<evidence type="ECO:0000256" key="1">
    <source>
        <dbReference type="SAM" id="MobiDB-lite"/>
    </source>
</evidence>
<comment type="caution">
    <text evidence="2">The sequence shown here is derived from an EMBL/GenBank/DDBJ whole genome shotgun (WGS) entry which is preliminary data.</text>
</comment>
<proteinExistence type="predicted"/>
<name>A0AAV7S8U5_PLEWA</name>
<gene>
    <name evidence="2" type="ORF">NDU88_001945</name>
</gene>
<dbReference type="AlphaFoldDB" id="A0AAV7S8U5"/>
<sequence length="201" mass="22460">MAWWRLRTERPVEGCASVKLRENILQVSGMSMANILKMGRSKELSKVRTAHMEAALQKQVKTEPMNVITTAITEKKKSTGALSQRLEKNDKMSRKRRAKKRDIHIGDHVLVRNRQSGSKFLLPFEKDPWLGAWLGSTLEEQGGKTHVVLQCLVDFLGKVGGDPASIAPWPKLITQIHEAARSAETLAKPPRSAGQCTQLDE</sequence>
<dbReference type="Proteomes" id="UP001066276">
    <property type="component" value="Chromosome 4_2"/>
</dbReference>
<reference evidence="2" key="1">
    <citation type="journal article" date="2022" name="bioRxiv">
        <title>Sequencing and chromosome-scale assembly of the giantPleurodeles waltlgenome.</title>
        <authorList>
            <person name="Brown T."/>
            <person name="Elewa A."/>
            <person name="Iarovenko S."/>
            <person name="Subramanian E."/>
            <person name="Araus A.J."/>
            <person name="Petzold A."/>
            <person name="Susuki M."/>
            <person name="Suzuki K.-i.T."/>
            <person name="Hayashi T."/>
            <person name="Toyoda A."/>
            <person name="Oliveira C."/>
            <person name="Osipova E."/>
            <person name="Leigh N.D."/>
            <person name="Simon A."/>
            <person name="Yun M.H."/>
        </authorList>
    </citation>
    <scope>NUCLEOTIDE SEQUENCE</scope>
    <source>
        <strain evidence="2">20211129_DDA</strain>
        <tissue evidence="2">Liver</tissue>
    </source>
</reference>
<accession>A0AAV7S8U5</accession>
<organism evidence="2 3">
    <name type="scientific">Pleurodeles waltl</name>
    <name type="common">Iberian ribbed newt</name>
    <dbReference type="NCBI Taxonomy" id="8319"/>
    <lineage>
        <taxon>Eukaryota</taxon>
        <taxon>Metazoa</taxon>
        <taxon>Chordata</taxon>
        <taxon>Craniata</taxon>
        <taxon>Vertebrata</taxon>
        <taxon>Euteleostomi</taxon>
        <taxon>Amphibia</taxon>
        <taxon>Batrachia</taxon>
        <taxon>Caudata</taxon>
        <taxon>Salamandroidea</taxon>
        <taxon>Salamandridae</taxon>
        <taxon>Pleurodelinae</taxon>
        <taxon>Pleurodeles</taxon>
    </lineage>
</organism>
<evidence type="ECO:0000313" key="2">
    <source>
        <dbReference type="EMBL" id="KAJ1161459.1"/>
    </source>
</evidence>
<keyword evidence="3" id="KW-1185">Reference proteome</keyword>
<dbReference type="EMBL" id="JANPWB010000008">
    <property type="protein sequence ID" value="KAJ1161459.1"/>
    <property type="molecule type" value="Genomic_DNA"/>
</dbReference>
<feature type="region of interest" description="Disordered" evidence="1">
    <location>
        <begin position="79"/>
        <end position="99"/>
    </location>
</feature>